<protein>
    <submittedName>
        <fullName evidence="2">Uncharacterized protein</fullName>
    </submittedName>
</protein>
<comment type="caution">
    <text evidence="2">The sequence shown here is derived from an EMBL/GenBank/DDBJ whole genome shotgun (WGS) entry which is preliminary data.</text>
</comment>
<feature type="region of interest" description="Disordered" evidence="1">
    <location>
        <begin position="91"/>
        <end position="122"/>
    </location>
</feature>
<dbReference type="InParanoid" id="A0A0V0R5Y7"/>
<evidence type="ECO:0000313" key="3">
    <source>
        <dbReference type="Proteomes" id="UP000054937"/>
    </source>
</evidence>
<proteinExistence type="predicted"/>
<dbReference type="Proteomes" id="UP000054937">
    <property type="component" value="Unassembled WGS sequence"/>
</dbReference>
<dbReference type="EMBL" id="LDAU01000042">
    <property type="protein sequence ID" value="KRX09902.1"/>
    <property type="molecule type" value="Genomic_DNA"/>
</dbReference>
<feature type="compositionally biased region" description="Polar residues" evidence="1">
    <location>
        <begin position="1"/>
        <end position="20"/>
    </location>
</feature>
<sequence length="246" mass="29157">MCRQNHGQNLEQHIPKSSKNAPFIIHSDNSDSSDENSYDPEQEQEDDKYDESFQEEDESSISFENSELDSEFEQKEKRYCLRKRFGQNKQYNESQIQIQNSQTRSQQRSRTRSNQKSQYQVQDKKLQQINDLPKKLNQKSQFVNINYKIRGMEEDLAIMQNLKDNSLLKSLKTLFSDGITHGCLNLKLPKLFCERLIAYIKSFKLDLYQQAIDEIGVENIHLRDKWWKAKNAQQLNFINYACNLRN</sequence>
<accession>A0A0V0R5Y7</accession>
<keyword evidence="3" id="KW-1185">Reference proteome</keyword>
<feature type="compositionally biased region" description="Low complexity" evidence="1">
    <location>
        <begin position="94"/>
        <end position="106"/>
    </location>
</feature>
<feature type="compositionally biased region" description="Acidic residues" evidence="1">
    <location>
        <begin position="31"/>
        <end position="59"/>
    </location>
</feature>
<feature type="region of interest" description="Disordered" evidence="1">
    <location>
        <begin position="1"/>
        <end position="70"/>
    </location>
</feature>
<evidence type="ECO:0000256" key="1">
    <source>
        <dbReference type="SAM" id="MobiDB-lite"/>
    </source>
</evidence>
<evidence type="ECO:0000313" key="2">
    <source>
        <dbReference type="EMBL" id="KRX09902.1"/>
    </source>
</evidence>
<reference evidence="2 3" key="1">
    <citation type="journal article" date="2015" name="Sci. Rep.">
        <title>Genome of the facultative scuticociliatosis pathogen Pseudocohnilembus persalinus provides insight into its virulence through horizontal gene transfer.</title>
        <authorList>
            <person name="Xiong J."/>
            <person name="Wang G."/>
            <person name="Cheng J."/>
            <person name="Tian M."/>
            <person name="Pan X."/>
            <person name="Warren A."/>
            <person name="Jiang C."/>
            <person name="Yuan D."/>
            <person name="Miao W."/>
        </authorList>
    </citation>
    <scope>NUCLEOTIDE SEQUENCE [LARGE SCALE GENOMIC DNA]</scope>
    <source>
        <strain evidence="2">36N120E</strain>
    </source>
</reference>
<organism evidence="2 3">
    <name type="scientific">Pseudocohnilembus persalinus</name>
    <name type="common">Ciliate</name>
    <dbReference type="NCBI Taxonomy" id="266149"/>
    <lineage>
        <taxon>Eukaryota</taxon>
        <taxon>Sar</taxon>
        <taxon>Alveolata</taxon>
        <taxon>Ciliophora</taxon>
        <taxon>Intramacronucleata</taxon>
        <taxon>Oligohymenophorea</taxon>
        <taxon>Scuticociliatia</taxon>
        <taxon>Philasterida</taxon>
        <taxon>Pseudocohnilembidae</taxon>
        <taxon>Pseudocohnilembus</taxon>
    </lineage>
</organism>
<gene>
    <name evidence="2" type="ORF">PPERSA_05294</name>
</gene>
<dbReference type="AlphaFoldDB" id="A0A0V0R5Y7"/>
<name>A0A0V0R5Y7_PSEPJ</name>